<dbReference type="EMBL" id="BDIP01001631">
    <property type="protein sequence ID" value="GCA62880.1"/>
    <property type="molecule type" value="Genomic_DNA"/>
</dbReference>
<dbReference type="OrthoDB" id="9973021at2759"/>
<dbReference type="AlphaFoldDB" id="A0A391NPP0"/>
<accession>A0A391NPP0</accession>
<organism evidence="1 2">
    <name type="scientific">Kipferlia bialata</name>
    <dbReference type="NCBI Taxonomy" id="797122"/>
    <lineage>
        <taxon>Eukaryota</taxon>
        <taxon>Metamonada</taxon>
        <taxon>Carpediemonas-like organisms</taxon>
        <taxon>Kipferlia</taxon>
    </lineage>
</organism>
<sequence>MLVYRDCDEDEDAYPDMAEAKWLILSLTNNGEVDRESIPGPDNPGGVVGMQLARVGDVVVAYGGGQWDSYEEWYKPHRFMAVYTIATGEWETIPYTEGPSPGMPHVFSTGDALVVVGGYKENDMDYDTWEWSVESRVWTQCGRCPTEVYSGNVGVLLGSTYHLYTECCHLSYANQRWQRLHDVDGYGVFFATPLYGHNMLVITCPTGAIMVQESDLQYWIFDSVSQDMIPLPPLPLSDEQSASLRFCSGVFLNPTTLLVVTYNTAILVDVDPYVLGPEYHTSGSEV</sequence>
<name>A0A391NPP0_9EUKA</name>
<dbReference type="Proteomes" id="UP000265618">
    <property type="component" value="Unassembled WGS sequence"/>
</dbReference>
<evidence type="ECO:0008006" key="3">
    <source>
        <dbReference type="Google" id="ProtNLM"/>
    </source>
</evidence>
<reference evidence="1 2" key="1">
    <citation type="journal article" date="2018" name="PLoS ONE">
        <title>The draft genome of Kipferlia bialata reveals reductive genome evolution in fornicate parasites.</title>
        <authorList>
            <person name="Tanifuji G."/>
            <person name="Takabayashi S."/>
            <person name="Kume K."/>
            <person name="Takagi M."/>
            <person name="Nakayama T."/>
            <person name="Kamikawa R."/>
            <person name="Inagaki Y."/>
            <person name="Hashimoto T."/>
        </authorList>
    </citation>
    <scope>NUCLEOTIDE SEQUENCE [LARGE SCALE GENOMIC DNA]</scope>
    <source>
        <strain evidence="1">NY0173</strain>
    </source>
</reference>
<protein>
    <recommendedName>
        <fullName evidence="3">Kelch-type beta propeller</fullName>
    </recommendedName>
</protein>
<proteinExistence type="predicted"/>
<evidence type="ECO:0000313" key="2">
    <source>
        <dbReference type="Proteomes" id="UP000265618"/>
    </source>
</evidence>
<dbReference type="InterPro" id="IPR015915">
    <property type="entry name" value="Kelch-typ_b-propeller"/>
</dbReference>
<comment type="caution">
    <text evidence="1">The sequence shown here is derived from an EMBL/GenBank/DDBJ whole genome shotgun (WGS) entry which is preliminary data.</text>
</comment>
<dbReference type="Gene3D" id="2.120.10.80">
    <property type="entry name" value="Kelch-type beta propeller"/>
    <property type="match status" value="1"/>
</dbReference>
<gene>
    <name evidence="1" type="ORF">KIPB_006371</name>
</gene>
<dbReference type="SUPFAM" id="SSF117281">
    <property type="entry name" value="Kelch motif"/>
    <property type="match status" value="1"/>
</dbReference>
<evidence type="ECO:0000313" key="1">
    <source>
        <dbReference type="EMBL" id="GCA62880.1"/>
    </source>
</evidence>
<keyword evidence="2" id="KW-1185">Reference proteome</keyword>